<feature type="transmembrane region" description="Helical" evidence="1">
    <location>
        <begin position="50"/>
        <end position="69"/>
    </location>
</feature>
<evidence type="ECO:0000256" key="1">
    <source>
        <dbReference type="SAM" id="Phobius"/>
    </source>
</evidence>
<evidence type="ECO:0000313" key="2">
    <source>
        <dbReference type="EMBL" id="TWU08281.1"/>
    </source>
</evidence>
<dbReference type="Proteomes" id="UP000320176">
    <property type="component" value="Unassembled WGS sequence"/>
</dbReference>
<evidence type="ECO:0000313" key="3">
    <source>
        <dbReference type="Proteomes" id="UP000320176"/>
    </source>
</evidence>
<comment type="caution">
    <text evidence="2">The sequence shown here is derived from an EMBL/GenBank/DDBJ whole genome shotgun (WGS) entry which is preliminary data.</text>
</comment>
<reference evidence="2 3" key="1">
    <citation type="submission" date="2019-02" db="EMBL/GenBank/DDBJ databases">
        <title>Deep-cultivation of Planctomycetes and their phenomic and genomic characterization uncovers novel biology.</title>
        <authorList>
            <person name="Wiegand S."/>
            <person name="Jogler M."/>
            <person name="Boedeker C."/>
            <person name="Pinto D."/>
            <person name="Vollmers J."/>
            <person name="Rivas-Marin E."/>
            <person name="Kohn T."/>
            <person name="Peeters S.H."/>
            <person name="Heuer A."/>
            <person name="Rast P."/>
            <person name="Oberbeckmann S."/>
            <person name="Bunk B."/>
            <person name="Jeske O."/>
            <person name="Meyerdierks A."/>
            <person name="Storesund J.E."/>
            <person name="Kallscheuer N."/>
            <person name="Luecker S."/>
            <person name="Lage O.M."/>
            <person name="Pohl T."/>
            <person name="Merkel B.J."/>
            <person name="Hornburger P."/>
            <person name="Mueller R.-W."/>
            <person name="Bruemmer F."/>
            <person name="Labrenz M."/>
            <person name="Spormann A.M."/>
            <person name="Op Den Camp H."/>
            <person name="Overmann J."/>
            <person name="Amann R."/>
            <person name="Jetten M.S.M."/>
            <person name="Mascher T."/>
            <person name="Medema M.H."/>
            <person name="Devos D.P."/>
            <person name="Kaster A.-K."/>
            <person name="Ovreas L."/>
            <person name="Rohde M."/>
            <person name="Galperin M.Y."/>
            <person name="Jogler C."/>
        </authorList>
    </citation>
    <scope>NUCLEOTIDE SEQUENCE [LARGE SCALE GENOMIC DNA]</scope>
    <source>
        <strain evidence="2 3">Pla52n</strain>
    </source>
</reference>
<protein>
    <submittedName>
        <fullName evidence="2">Uncharacterized protein</fullName>
    </submittedName>
</protein>
<name>A0A5C6BA20_9BACT</name>
<proteinExistence type="predicted"/>
<keyword evidence="1" id="KW-0812">Transmembrane</keyword>
<dbReference type="PROSITE" id="PS51257">
    <property type="entry name" value="PROKAR_LIPOPROTEIN"/>
    <property type="match status" value="1"/>
</dbReference>
<gene>
    <name evidence="2" type="ORF">Pla52n_08630</name>
</gene>
<accession>A0A5C6BA20</accession>
<keyword evidence="3" id="KW-1185">Reference proteome</keyword>
<keyword evidence="1" id="KW-0472">Membrane</keyword>
<keyword evidence="1" id="KW-1133">Transmembrane helix</keyword>
<dbReference type="EMBL" id="SJPN01000001">
    <property type="protein sequence ID" value="TWU08281.1"/>
    <property type="molecule type" value="Genomic_DNA"/>
</dbReference>
<organism evidence="2 3">
    <name type="scientific">Stieleria varia</name>
    <dbReference type="NCBI Taxonomy" id="2528005"/>
    <lineage>
        <taxon>Bacteria</taxon>
        <taxon>Pseudomonadati</taxon>
        <taxon>Planctomycetota</taxon>
        <taxon>Planctomycetia</taxon>
        <taxon>Pirellulales</taxon>
        <taxon>Pirellulaceae</taxon>
        <taxon>Stieleria</taxon>
    </lineage>
</organism>
<feature type="transmembrane region" description="Helical" evidence="1">
    <location>
        <begin position="20"/>
        <end position="44"/>
    </location>
</feature>
<dbReference type="AlphaFoldDB" id="A0A5C6BA20"/>
<sequence length="84" mass="9253">MSDRKKNKESRTDPHEHWSYRMISALCGCLLGACFGSTCLFLIGIAAIPLVLTVIGVSAITGAIIAYRFPYAPNLLHMIADWLK</sequence>
<dbReference type="RefSeq" id="WP_146518353.1">
    <property type="nucleotide sequence ID" value="NZ_CP151726.1"/>
</dbReference>